<dbReference type="InterPro" id="IPR058922">
    <property type="entry name" value="WHD_DRP"/>
</dbReference>
<dbReference type="Gene3D" id="3.80.10.10">
    <property type="entry name" value="Ribonuclease Inhibitor"/>
    <property type="match status" value="1"/>
</dbReference>
<dbReference type="InterPro" id="IPR044974">
    <property type="entry name" value="Disease_R_plants"/>
</dbReference>
<dbReference type="AlphaFoldDB" id="A0A059Q2L9"/>
<evidence type="ECO:0000259" key="6">
    <source>
        <dbReference type="Pfam" id="PF23598"/>
    </source>
</evidence>
<dbReference type="FunFam" id="1.10.10.10:FF:000322">
    <property type="entry name" value="Probable disease resistance protein At1g63360"/>
    <property type="match status" value="1"/>
</dbReference>
<keyword evidence="2" id="KW-0611">Plant defense</keyword>
<feature type="region of interest" description="Disordered" evidence="3">
    <location>
        <begin position="52"/>
        <end position="72"/>
    </location>
</feature>
<dbReference type="PRINTS" id="PR00364">
    <property type="entry name" value="DISEASERSIST"/>
</dbReference>
<dbReference type="Gene3D" id="1.10.8.430">
    <property type="entry name" value="Helical domain of apoptotic protease-activating factors"/>
    <property type="match status" value="1"/>
</dbReference>
<dbReference type="Pfam" id="PF00931">
    <property type="entry name" value="NB-ARC"/>
    <property type="match status" value="1"/>
</dbReference>
<evidence type="ECO:0000313" key="7">
    <source>
        <dbReference type="EMBL" id="AGT16066.1"/>
    </source>
</evidence>
<evidence type="ECO:0000256" key="1">
    <source>
        <dbReference type="ARBA" id="ARBA00022737"/>
    </source>
</evidence>
<dbReference type="SUPFAM" id="SSF52058">
    <property type="entry name" value="L domain-like"/>
    <property type="match status" value="1"/>
</dbReference>
<keyword evidence="1" id="KW-0677">Repeat</keyword>
<feature type="domain" description="Disease resistance protein winged helix" evidence="5">
    <location>
        <begin position="385"/>
        <end position="458"/>
    </location>
</feature>
<dbReference type="PANTHER" id="PTHR23155">
    <property type="entry name" value="DISEASE RESISTANCE PROTEIN RP"/>
    <property type="match status" value="1"/>
</dbReference>
<dbReference type="Pfam" id="PF23598">
    <property type="entry name" value="LRR_14"/>
    <property type="match status" value="1"/>
</dbReference>
<dbReference type="GO" id="GO:0009626">
    <property type="term" value="P:plant-type hypersensitive response"/>
    <property type="evidence" value="ECO:0007669"/>
    <property type="project" value="UniProtKB-ARBA"/>
</dbReference>
<dbReference type="Pfam" id="PF23559">
    <property type="entry name" value="WHD_DRP"/>
    <property type="match status" value="1"/>
</dbReference>
<dbReference type="InterPro" id="IPR036388">
    <property type="entry name" value="WH-like_DNA-bd_sf"/>
</dbReference>
<dbReference type="GO" id="GO:0002758">
    <property type="term" value="P:innate immune response-activating signaling pathway"/>
    <property type="evidence" value="ECO:0007669"/>
    <property type="project" value="UniProtKB-ARBA"/>
</dbReference>
<dbReference type="EMBL" id="KF184859">
    <property type="protein sequence ID" value="AGT16066.1"/>
    <property type="molecule type" value="Genomic_DNA"/>
</dbReference>
<dbReference type="Gene3D" id="1.10.10.10">
    <property type="entry name" value="Winged helix-like DNA-binding domain superfamily/Winged helix DNA-binding domain"/>
    <property type="match status" value="1"/>
</dbReference>
<feature type="domain" description="Disease resistance R13L4/SHOC-2-like LRR" evidence="6">
    <location>
        <begin position="506"/>
        <end position="827"/>
    </location>
</feature>
<dbReference type="InterPro" id="IPR055414">
    <property type="entry name" value="LRR_R13L4/SHOC2-like"/>
</dbReference>
<organism evidence="7">
    <name type="scientific">Saccharum hybrid cultivar R570</name>
    <dbReference type="NCBI Taxonomy" id="131158"/>
    <lineage>
        <taxon>Eukaryota</taxon>
        <taxon>Viridiplantae</taxon>
        <taxon>Streptophyta</taxon>
        <taxon>Embryophyta</taxon>
        <taxon>Tracheophyta</taxon>
        <taxon>Spermatophyta</taxon>
        <taxon>Magnoliopsida</taxon>
        <taxon>Liliopsida</taxon>
        <taxon>Poales</taxon>
        <taxon>Poaceae</taxon>
        <taxon>PACMAD clade</taxon>
        <taxon>Panicoideae</taxon>
        <taxon>Andropogonodae</taxon>
        <taxon>Andropogoneae</taxon>
        <taxon>Saccharinae</taxon>
        <taxon>Saccharum</taxon>
        <taxon>Saccharum officinarum species complex</taxon>
    </lineage>
</organism>
<dbReference type="InterPro" id="IPR002182">
    <property type="entry name" value="NB-ARC"/>
</dbReference>
<protein>
    <submittedName>
        <fullName evidence="7">Uncharacterized protein</fullName>
    </submittedName>
</protein>
<accession>A0A059Q2L9</accession>
<dbReference type="InterPro" id="IPR027417">
    <property type="entry name" value="P-loop_NTPase"/>
</dbReference>
<sequence>MAEAIAISLSAKLAIPTPASPWPASRPSSASARKSPPPCRIWISCAPSSASSIPAEALTPSPRRGSSKLRKARERLRQLSAAREHYGIRQADGPPVPVATTSRFVAQTAHFLKEEEIVGFAEHEKQLMEWVAGDMEPRQTALVTVWGMGGVGKTTLVTRVYKEVAASHFECAAWVAVSQAFTLDDLLRKILKELSGDVPASSGRDADADYRSLVSAVHDILRQRRYLVVLDDVWDAELWNKLRHAFLDDENGSRVLITTRIRDVARAAAAERTMWLEPLEWRYAWNLFCNVAFWDVPGRTCPSYLEEFATDMLERCCGLPLAIVSIGNLLARKDRTEFEWEKTRDSLVWNESSDYLRIGEAASILNLSIDDLPHNIKRCFLSCSIYPEDFLLKRKIQIRMWVAQGFIEEKPGEHRTAEEIADDYLDQLVQRSLLQAVDRNEFGRPKSCVIHDLMRELIIHKSREQEGFFHFADCKIAMNRNTRIRHLAVGMCEEVDSQHIQSLATLRSFIALGSKLDVSFLSHFRLLTALNLWFIEISKLPDSVTNLHNLRYLGIRSTPIEQLPKELGKLQKLQTLDAKWSMVRRLPSSAAKLKSLRHLIIFASANDGMHSPGIAVQVPDGLESLCSLQTLKYVRADNKMVRSLAKLEQMRSLELFDVNLSCIVDLSSSISRMSCLVRLGLRCEPGQDEALDLESICPPPLKLQKLSLNGSLARGKLPSWTRSLTSLVHLWLCDSGIAQDSLVVLAKLPRLVNVTLIAAYQGTSMIFPGGSFPALQRLILENIPNLSRIEFEEGCLQNLHHLVLIRCTRLTETPRGMDNLMHLQHLNLIGMPWHFEYNLKQQDGYAAYYKPDNSEFLRVHGPRQWRWIGPNKKEVADDDS</sequence>
<dbReference type="Gene3D" id="3.40.50.300">
    <property type="entry name" value="P-loop containing nucleotide triphosphate hydrolases"/>
    <property type="match status" value="1"/>
</dbReference>
<dbReference type="SUPFAM" id="SSF52540">
    <property type="entry name" value="P-loop containing nucleoside triphosphate hydrolases"/>
    <property type="match status" value="1"/>
</dbReference>
<reference evidence="7" key="1">
    <citation type="submission" date="2013-05" db="EMBL/GenBank/DDBJ databases">
        <title>Building the sugarcane genome for biotechnology and identifying evolutionary trends.</title>
        <authorList>
            <person name="De Setta N."/>
            <person name="Monteiro-Vitorello C.B."/>
            <person name="Metcalfe C.J."/>
            <person name="Cruz G.M.Q."/>
            <person name="Del Bem L.E."/>
            <person name="Vicentini R."/>
            <person name="Nogueira F.T.S."/>
            <person name="Campos R.A."/>
            <person name="Nunes S.L."/>
            <person name="Turrini P.C.G."/>
            <person name="Vieira A.P."/>
            <person name="Cruz E.A.O."/>
            <person name="Correa T.C.S."/>
            <person name="Hotta C.T."/>
            <person name="de Mello-Varani A."/>
            <person name="Vautrin S."/>
            <person name="Trindade A.S."/>
            <person name="Vilela M.M."/>
            <person name="Horta C.L."/>
            <person name="Sato P.M."/>
            <person name="de Andrade R.F."/>
            <person name="Nishiyama M.Y."/>
            <person name="Cardoso-Silva C.B."/>
            <person name="Scortecci K.C."/>
            <person name="Garcia A.A.F."/>
            <person name="Carneiro M.S."/>
            <person name="Kim C."/>
            <person name="Paterson A.H."/>
            <person name="Berges H."/>
            <person name="D'Hont A."/>
            <person name="de-Souza A.P."/>
            <person name="Souza G.M."/>
            <person name="Vincentz M."/>
            <person name="Kitajima J.P."/>
            <person name="Van Sluys M.-A."/>
        </authorList>
    </citation>
    <scope>NUCLEOTIDE SEQUENCE</scope>
</reference>
<feature type="domain" description="NB-ARC" evidence="4">
    <location>
        <begin position="137"/>
        <end position="293"/>
    </location>
</feature>
<name>A0A059Q2L9_9POAL</name>
<dbReference type="InterPro" id="IPR042197">
    <property type="entry name" value="Apaf_helical"/>
</dbReference>
<evidence type="ECO:0000256" key="3">
    <source>
        <dbReference type="SAM" id="MobiDB-lite"/>
    </source>
</evidence>
<dbReference type="InterPro" id="IPR032675">
    <property type="entry name" value="LRR_dom_sf"/>
</dbReference>
<dbReference type="GO" id="GO:0043531">
    <property type="term" value="F:ADP binding"/>
    <property type="evidence" value="ECO:0007669"/>
    <property type="project" value="InterPro"/>
</dbReference>
<proteinExistence type="predicted"/>
<dbReference type="GO" id="GO:0042742">
    <property type="term" value="P:defense response to bacterium"/>
    <property type="evidence" value="ECO:0007669"/>
    <property type="project" value="UniProtKB-ARBA"/>
</dbReference>
<evidence type="ECO:0000259" key="4">
    <source>
        <dbReference type="Pfam" id="PF00931"/>
    </source>
</evidence>
<evidence type="ECO:0000256" key="2">
    <source>
        <dbReference type="ARBA" id="ARBA00022821"/>
    </source>
</evidence>
<dbReference type="FunFam" id="3.40.50.300:FF:001091">
    <property type="entry name" value="Probable disease resistance protein At1g61300"/>
    <property type="match status" value="1"/>
</dbReference>
<dbReference type="PANTHER" id="PTHR23155:SF943">
    <property type="entry name" value="OS08G0193700 PROTEIN"/>
    <property type="match status" value="1"/>
</dbReference>
<gene>
    <name evidence="7" type="ORF">SHCRBa_185_O22_R_60</name>
</gene>
<evidence type="ECO:0000259" key="5">
    <source>
        <dbReference type="Pfam" id="PF23559"/>
    </source>
</evidence>